<dbReference type="EMBL" id="JBEOZM010000061">
    <property type="protein sequence ID" value="MER6274559.1"/>
    <property type="molecule type" value="Genomic_DNA"/>
</dbReference>
<proteinExistence type="predicted"/>
<keyword evidence="2" id="KW-0677">Repeat</keyword>
<evidence type="ECO:0000313" key="3">
    <source>
        <dbReference type="EMBL" id="MER6274559.1"/>
    </source>
</evidence>
<dbReference type="SUPFAM" id="SSF82171">
    <property type="entry name" value="DPP6 N-terminal domain-like"/>
    <property type="match status" value="1"/>
</dbReference>
<dbReference type="PANTHER" id="PTHR19848">
    <property type="entry name" value="WD40 REPEAT PROTEIN"/>
    <property type="match status" value="1"/>
</dbReference>
<dbReference type="RefSeq" id="WP_351962768.1">
    <property type="nucleotide sequence ID" value="NZ_JBEOZM010000061.1"/>
</dbReference>
<name>A0ABV1TYH1_9ACTN</name>
<dbReference type="InterPro" id="IPR014721">
    <property type="entry name" value="Ribsml_uS5_D2-typ_fold_subgr"/>
</dbReference>
<dbReference type="Proteomes" id="UP001490365">
    <property type="component" value="Unassembled WGS sequence"/>
</dbReference>
<reference evidence="3 4" key="1">
    <citation type="submission" date="2024-06" db="EMBL/GenBank/DDBJ databases">
        <title>The Natural Products Discovery Center: Release of the First 8490 Sequenced Strains for Exploring Actinobacteria Biosynthetic Diversity.</title>
        <authorList>
            <person name="Kalkreuter E."/>
            <person name="Kautsar S.A."/>
            <person name="Yang D."/>
            <person name="Bader C.D."/>
            <person name="Teijaro C.N."/>
            <person name="Fluegel L."/>
            <person name="Davis C.M."/>
            <person name="Simpson J.R."/>
            <person name="Lauterbach L."/>
            <person name="Steele A.D."/>
            <person name="Gui C."/>
            <person name="Meng S."/>
            <person name="Li G."/>
            <person name="Viehrig K."/>
            <person name="Ye F."/>
            <person name="Su P."/>
            <person name="Kiefer A.F."/>
            <person name="Nichols A."/>
            <person name="Cepeda A.J."/>
            <person name="Yan W."/>
            <person name="Fan B."/>
            <person name="Jiang Y."/>
            <person name="Adhikari A."/>
            <person name="Zheng C.-J."/>
            <person name="Schuster L."/>
            <person name="Cowan T.M."/>
            <person name="Smanski M.J."/>
            <person name="Chevrette M.G."/>
            <person name="De Carvalho L.P.S."/>
            <person name="Shen B."/>
        </authorList>
    </citation>
    <scope>NUCLEOTIDE SEQUENCE [LARGE SCALE GENOMIC DNA]</scope>
    <source>
        <strain evidence="3 4">NPDC001694</strain>
    </source>
</reference>
<dbReference type="InterPro" id="IPR036322">
    <property type="entry name" value="WD40_repeat_dom_sf"/>
</dbReference>
<gene>
    <name evidence="3" type="ORF">ABT211_46225</name>
</gene>
<evidence type="ECO:0000256" key="1">
    <source>
        <dbReference type="ARBA" id="ARBA00022574"/>
    </source>
</evidence>
<evidence type="ECO:0000313" key="4">
    <source>
        <dbReference type="Proteomes" id="UP001490365"/>
    </source>
</evidence>
<dbReference type="SUPFAM" id="SSF50978">
    <property type="entry name" value="WD40 repeat-like"/>
    <property type="match status" value="1"/>
</dbReference>
<dbReference type="Gene3D" id="2.130.10.10">
    <property type="entry name" value="YVTN repeat-like/Quinoprotein amine dehydrogenase"/>
    <property type="match status" value="3"/>
</dbReference>
<dbReference type="Gene3D" id="3.30.230.10">
    <property type="match status" value="1"/>
</dbReference>
<organism evidence="3 4">
    <name type="scientific">Streptomyces sp. 900105755</name>
    <dbReference type="NCBI Taxonomy" id="3154389"/>
    <lineage>
        <taxon>Bacteria</taxon>
        <taxon>Bacillati</taxon>
        <taxon>Actinomycetota</taxon>
        <taxon>Actinomycetes</taxon>
        <taxon>Kitasatosporales</taxon>
        <taxon>Streptomycetaceae</taxon>
        <taxon>Streptomyces</taxon>
    </lineage>
</organism>
<accession>A0ABV1TYH1</accession>
<dbReference type="PANTHER" id="PTHR19848:SF8">
    <property type="entry name" value="F-BOX AND WD REPEAT DOMAIN CONTAINING 7"/>
    <property type="match status" value="1"/>
</dbReference>
<protein>
    <submittedName>
        <fullName evidence="3">WD40 repeat domain-containing protein</fullName>
    </submittedName>
</protein>
<evidence type="ECO:0000256" key="2">
    <source>
        <dbReference type="ARBA" id="ARBA00022737"/>
    </source>
</evidence>
<keyword evidence="4" id="KW-1185">Reference proteome</keyword>
<sequence>MAGLAVLLLAGAEPRRHPVVRLSAVFDRQNPGSGEWQDGAVADLELREMPDGPEGLYPDPRAMAGVHSTTQAFQEALGHAWALSPWPGQGKCVLWSIAHSDALPVPLRIDGGSLGAAFALGLRELFRRPTSRRPNRASFVSAVFGLRRKAAVTGALDGSERLKQVEGLDAKLRAARKKDVRLIAPEEGNQGFKHLPEFAGVKFAATLKEADRYARQWRYGRLAAAALLTVGVLTPLYISRSDNAEASQHSTASKLASVSGNLLNSHTGLAQLFAARAYQEDPTPQTQAALFKAVTASPHLARSLQASSTISAVAASGDGRTAFAGTAEGAVDSWKLSPDVAEGRRQTALTLKHAVKMIASSADGKTVAAIDKSSAVFRSQGADPVVMHIPPGQEPTAVAVSPSGRFVAVATNIKDYMAPPVLLLHDGTTGKTTSALLKRLSIAPNSIAIPDDGQLVVFDGSYGTWERRSLPHLVQGDGSTVGFGVHDYGSALSADGRYFTYTNADTKLPVWRTSGSPGLDDATLTAQTKGHNPVALALSADGSRAAQAVDTTIYVAGSVSAGQTAPAPTELAGAGPVNAGTLAFLGTGSDRLVSASGDLLTIWDLSQVSRIGAASSAVIPVSCNACPGPSVSIRPDGKYVAVVDGNGVSLDVQKLGANVRHRFVEQADIMSAYTYAPPLWTADGKEIILVSAADDSAQIRTLEPGLPVVGSWAAPPADVLRFTDPVAMIRLTPDGRRAVQVNSSGTVEVRDVQTGRILQKVNGPTDLAQTDGGPVLLGQSDVSIDAAAAHVAVHDTDNNAVYVADLTSGRLLPVPGVGKTAAVAYMKDRLLIRRADDTLEVRSADGARRITTLNGVTDPAYGPVVNSRDAIVETETDGTGKLTHYPSGYTLGTMPIPTGYKAESVGLQFSPDGNQLVTATEVSANDMAAAAGEIVTWQMDPAAWTHIACSSAGRDITADEWTQYMDSSAPDDLRCPA</sequence>
<comment type="caution">
    <text evidence="3">The sequence shown here is derived from an EMBL/GenBank/DDBJ whole genome shotgun (WGS) entry which is preliminary data.</text>
</comment>
<dbReference type="InterPro" id="IPR015943">
    <property type="entry name" value="WD40/YVTN_repeat-like_dom_sf"/>
</dbReference>
<keyword evidence="1" id="KW-0853">WD repeat</keyword>